<evidence type="ECO:0000259" key="4">
    <source>
        <dbReference type="PROSITE" id="PS50110"/>
    </source>
</evidence>
<dbReference type="InterPro" id="IPR036388">
    <property type="entry name" value="WH-like_DNA-bd_sf"/>
</dbReference>
<evidence type="ECO:0000313" key="5">
    <source>
        <dbReference type="EMBL" id="MFD1246787.1"/>
    </source>
</evidence>
<dbReference type="SMART" id="SM00421">
    <property type="entry name" value="HTH_LUXR"/>
    <property type="match status" value="1"/>
</dbReference>
<dbReference type="RefSeq" id="WP_367917735.1">
    <property type="nucleotide sequence ID" value="NZ_BAABAC010000005.1"/>
</dbReference>
<dbReference type="Gene3D" id="1.10.10.10">
    <property type="entry name" value="Winged helix-like DNA-binding domain superfamily/Winged helix DNA-binding domain"/>
    <property type="match status" value="1"/>
</dbReference>
<dbReference type="InterPro" id="IPR016032">
    <property type="entry name" value="Sig_transdc_resp-reg_C-effctor"/>
</dbReference>
<comment type="caution">
    <text evidence="5">The sequence shown here is derived from an EMBL/GenBank/DDBJ whole genome shotgun (WGS) entry which is preliminary data.</text>
</comment>
<proteinExistence type="predicted"/>
<dbReference type="SUPFAM" id="SSF46894">
    <property type="entry name" value="C-terminal effector domain of the bipartite response regulators"/>
    <property type="match status" value="1"/>
</dbReference>
<keyword evidence="6" id="KW-1185">Reference proteome</keyword>
<keyword evidence="1" id="KW-0238">DNA-binding</keyword>
<sequence length="220" mass="23494">MRITIVDDHVLFAEAVGLTLESQGFAVRRIDLAVPGSSLAAVLAAVLRSGPRLVLLDLRLGRIGDGTSLVAPIVASGAVVVILTGSTDRAQWGECLRRGAQAVLVKSSSLDLVVATVRRVREGLPLMTLAERGVLIEAAELERLESNDLRDRLECLTHREMEVLGALMAGAQVREIARTSVVSEATVRTQVKAILAKLELTSQLAAVGAAFRVGWRCPED</sequence>
<dbReference type="InterPro" id="IPR001789">
    <property type="entry name" value="Sig_transdc_resp-reg_receiver"/>
</dbReference>
<dbReference type="SUPFAM" id="SSF52172">
    <property type="entry name" value="CheY-like"/>
    <property type="match status" value="1"/>
</dbReference>
<dbReference type="InterPro" id="IPR039420">
    <property type="entry name" value="WalR-like"/>
</dbReference>
<dbReference type="Gene3D" id="3.40.50.2300">
    <property type="match status" value="1"/>
</dbReference>
<dbReference type="SMART" id="SM00448">
    <property type="entry name" value="REC"/>
    <property type="match status" value="1"/>
</dbReference>
<name>A0ABW3VW60_9ACTN</name>
<evidence type="ECO:0000313" key="6">
    <source>
        <dbReference type="Proteomes" id="UP001597229"/>
    </source>
</evidence>
<dbReference type="InterPro" id="IPR000792">
    <property type="entry name" value="Tscrpt_reg_LuxR_C"/>
</dbReference>
<keyword evidence="2" id="KW-0597">Phosphoprotein</keyword>
<gene>
    <name evidence="5" type="ORF">ACFQ3F_03195</name>
</gene>
<dbReference type="PANTHER" id="PTHR43214">
    <property type="entry name" value="TWO-COMPONENT RESPONSE REGULATOR"/>
    <property type="match status" value="1"/>
</dbReference>
<feature type="domain" description="HTH luxR-type" evidence="3">
    <location>
        <begin position="149"/>
        <end position="214"/>
    </location>
</feature>
<feature type="domain" description="Response regulatory" evidence="4">
    <location>
        <begin position="2"/>
        <end position="121"/>
    </location>
</feature>
<feature type="modified residue" description="4-aspartylphosphate" evidence="2">
    <location>
        <position position="57"/>
    </location>
</feature>
<evidence type="ECO:0000256" key="2">
    <source>
        <dbReference type="PROSITE-ProRule" id="PRU00169"/>
    </source>
</evidence>
<dbReference type="Pfam" id="PF00072">
    <property type="entry name" value="Response_reg"/>
    <property type="match status" value="1"/>
</dbReference>
<dbReference type="PROSITE" id="PS50043">
    <property type="entry name" value="HTH_LUXR_2"/>
    <property type="match status" value="1"/>
</dbReference>
<reference evidence="6" key="1">
    <citation type="journal article" date="2019" name="Int. J. Syst. Evol. Microbiol.">
        <title>The Global Catalogue of Microorganisms (GCM) 10K type strain sequencing project: providing services to taxonomists for standard genome sequencing and annotation.</title>
        <authorList>
            <consortium name="The Broad Institute Genomics Platform"/>
            <consortium name="The Broad Institute Genome Sequencing Center for Infectious Disease"/>
            <person name="Wu L."/>
            <person name="Ma J."/>
        </authorList>
    </citation>
    <scope>NUCLEOTIDE SEQUENCE [LARGE SCALE GENOMIC DNA]</scope>
    <source>
        <strain evidence="6">CCUG 52478</strain>
    </source>
</reference>
<evidence type="ECO:0000256" key="1">
    <source>
        <dbReference type="ARBA" id="ARBA00023125"/>
    </source>
</evidence>
<evidence type="ECO:0000259" key="3">
    <source>
        <dbReference type="PROSITE" id="PS50043"/>
    </source>
</evidence>
<dbReference type="Proteomes" id="UP001597229">
    <property type="component" value="Unassembled WGS sequence"/>
</dbReference>
<dbReference type="PROSITE" id="PS50110">
    <property type="entry name" value="RESPONSE_REGULATORY"/>
    <property type="match status" value="1"/>
</dbReference>
<dbReference type="Pfam" id="PF00196">
    <property type="entry name" value="GerE"/>
    <property type="match status" value="1"/>
</dbReference>
<dbReference type="InterPro" id="IPR011006">
    <property type="entry name" value="CheY-like_superfamily"/>
</dbReference>
<protein>
    <submittedName>
        <fullName evidence="5">Response regulator</fullName>
    </submittedName>
</protein>
<dbReference type="PRINTS" id="PR00038">
    <property type="entry name" value="HTHLUXR"/>
</dbReference>
<dbReference type="EMBL" id="JBHTLX010000005">
    <property type="protein sequence ID" value="MFD1246787.1"/>
    <property type="molecule type" value="Genomic_DNA"/>
</dbReference>
<accession>A0ABW3VW60</accession>
<organism evidence="5 6">
    <name type="scientific">Nocardioides ginsengisoli</name>
    <dbReference type="NCBI Taxonomy" id="363868"/>
    <lineage>
        <taxon>Bacteria</taxon>
        <taxon>Bacillati</taxon>
        <taxon>Actinomycetota</taxon>
        <taxon>Actinomycetes</taxon>
        <taxon>Propionibacteriales</taxon>
        <taxon>Nocardioidaceae</taxon>
        <taxon>Nocardioides</taxon>
    </lineage>
</organism>